<feature type="binding site" evidence="1">
    <location>
        <begin position="180"/>
        <end position="186"/>
    </location>
    <ligand>
        <name>ATP</name>
        <dbReference type="ChEBI" id="CHEBI:30616"/>
    </ligand>
</feature>
<name>R6JQN2_9FIRM</name>
<dbReference type="RefSeq" id="WP_022200720.1">
    <property type="nucleotide sequence ID" value="NZ_FR885883.1"/>
</dbReference>
<proteinExistence type="predicted"/>
<organism evidence="5 6">
    <name type="scientific">[Clostridium] clostridioforme CAG:132</name>
    <dbReference type="NCBI Taxonomy" id="1263065"/>
    <lineage>
        <taxon>Bacteria</taxon>
        <taxon>Bacillati</taxon>
        <taxon>Bacillota</taxon>
        <taxon>Clostridia</taxon>
        <taxon>Lachnospirales</taxon>
        <taxon>Lachnospiraceae</taxon>
        <taxon>Enterocloster</taxon>
    </lineage>
</organism>
<dbReference type="GO" id="GO:0005524">
    <property type="term" value="F:ATP binding"/>
    <property type="evidence" value="ECO:0007669"/>
    <property type="project" value="UniProtKB-KW"/>
</dbReference>
<dbReference type="Gene3D" id="1.10.3290.10">
    <property type="entry name" value="Fido-like domain"/>
    <property type="match status" value="1"/>
</dbReference>
<dbReference type="InterPro" id="IPR003812">
    <property type="entry name" value="Fido"/>
</dbReference>
<evidence type="ECO:0000313" key="6">
    <source>
        <dbReference type="Proteomes" id="UP000018009"/>
    </source>
</evidence>
<dbReference type="PROSITE" id="PS51459">
    <property type="entry name" value="FIDO"/>
    <property type="match status" value="1"/>
</dbReference>
<protein>
    <recommendedName>
        <fullName evidence="4">Fido domain-containing protein</fullName>
    </recommendedName>
</protein>
<evidence type="ECO:0000256" key="1">
    <source>
        <dbReference type="PIRSR" id="PIRSR038925-1"/>
    </source>
</evidence>
<feature type="binding site" evidence="1">
    <location>
        <position position="217"/>
    </location>
    <ligand>
        <name>ATP</name>
        <dbReference type="ChEBI" id="CHEBI:30616"/>
    </ligand>
</feature>
<dbReference type="PANTHER" id="PTHR13504:SF38">
    <property type="entry name" value="FIDO DOMAIN-CONTAINING PROTEIN"/>
    <property type="match status" value="1"/>
</dbReference>
<dbReference type="PIRSF" id="PIRSF038925">
    <property type="entry name" value="AMP-prot_trans"/>
    <property type="match status" value="1"/>
</dbReference>
<feature type="binding site" evidence="3">
    <location>
        <begin position="217"/>
        <end position="218"/>
    </location>
    <ligand>
        <name>ATP</name>
        <dbReference type="ChEBI" id="CHEBI:30616"/>
    </ligand>
</feature>
<dbReference type="Pfam" id="PF13784">
    <property type="entry name" value="Fic_N"/>
    <property type="match status" value="1"/>
</dbReference>
<dbReference type="SUPFAM" id="SSF46785">
    <property type="entry name" value="Winged helix' DNA-binding domain"/>
    <property type="match status" value="1"/>
</dbReference>
<evidence type="ECO:0000256" key="2">
    <source>
        <dbReference type="PIRSR" id="PIRSR640198-1"/>
    </source>
</evidence>
<dbReference type="PANTHER" id="PTHR13504">
    <property type="entry name" value="FIDO DOMAIN-CONTAINING PROTEIN DDB_G0283145"/>
    <property type="match status" value="1"/>
</dbReference>
<feature type="binding site" evidence="1">
    <location>
        <position position="175"/>
    </location>
    <ligand>
        <name>ATP</name>
        <dbReference type="ChEBI" id="CHEBI:30616"/>
    </ligand>
</feature>
<dbReference type="InterPro" id="IPR036390">
    <property type="entry name" value="WH_DNA-bd_sf"/>
</dbReference>
<feature type="active site" evidence="2">
    <location>
        <position position="175"/>
    </location>
</feature>
<accession>R6JQN2</accession>
<dbReference type="InterPro" id="IPR026287">
    <property type="entry name" value="SoFic-like"/>
</dbReference>
<evidence type="ECO:0000313" key="5">
    <source>
        <dbReference type="EMBL" id="CDB63615.1"/>
    </source>
</evidence>
<feature type="domain" description="Fido" evidence="4">
    <location>
        <begin position="88"/>
        <end position="239"/>
    </location>
</feature>
<dbReference type="EMBL" id="CBDY010000301">
    <property type="protein sequence ID" value="CDB63615.1"/>
    <property type="molecule type" value="Genomic_DNA"/>
</dbReference>
<dbReference type="Pfam" id="PF02661">
    <property type="entry name" value="Fic"/>
    <property type="match status" value="1"/>
</dbReference>
<dbReference type="Proteomes" id="UP000018009">
    <property type="component" value="Unassembled WGS sequence"/>
</dbReference>
<comment type="caution">
    <text evidence="5">The sequence shown here is derived from an EMBL/GenBank/DDBJ whole genome shotgun (WGS) entry which is preliminary data.</text>
</comment>
<keyword evidence="1" id="KW-0067">ATP-binding</keyword>
<dbReference type="AlphaFoldDB" id="R6JQN2"/>
<dbReference type="InterPro" id="IPR025758">
    <property type="entry name" value="Fic/DOC_N"/>
</dbReference>
<feature type="binding site" evidence="1">
    <location>
        <position position="44"/>
    </location>
    <ligand>
        <name>ATP</name>
        <dbReference type="ChEBI" id="CHEBI:30616"/>
    </ligand>
</feature>
<keyword evidence="1" id="KW-0547">Nucleotide-binding</keyword>
<dbReference type="SUPFAM" id="SSF140931">
    <property type="entry name" value="Fic-like"/>
    <property type="match status" value="1"/>
</dbReference>
<evidence type="ECO:0000256" key="3">
    <source>
        <dbReference type="PIRSR" id="PIRSR640198-2"/>
    </source>
</evidence>
<gene>
    <name evidence="5" type="ORF">BN486_00581</name>
</gene>
<feature type="binding site" evidence="3">
    <location>
        <begin position="179"/>
        <end position="186"/>
    </location>
    <ligand>
        <name>ATP</name>
        <dbReference type="ChEBI" id="CHEBI:30616"/>
    </ligand>
</feature>
<evidence type="ECO:0000259" key="4">
    <source>
        <dbReference type="PROSITE" id="PS51459"/>
    </source>
</evidence>
<sequence length="343" mass="39529">MVKKLVEANRELVKLDTASKLIPNVELFISMYVRKEALISSQIEGTQCTLDDVLDPELDNTANLDVIDVINYVDACSYALERIKKLPLCGRLFREIHEKLLSGVRGQVKNPGEFRRSQNWIGAANCSLLEARYIPPNVEDMNQAMSELEKYMNEGDDYDPLIRIALIHYQFETIHPFLDGNGRVGRMMILLYLMEQGLLDKPVIYISYFLKKNQIEYYDRISEVRRSGNYEQWVTFFLEAVSAAAKYSLITIEALSKLHEKNLGILPKTTRKKDNVRSLFDYIEQYPIIDIKKTASALELSYNTVSNAVNKLVEIGILKETTNASRNRVFAYEEYLKILRKDT</sequence>
<dbReference type="InterPro" id="IPR040198">
    <property type="entry name" value="Fido_containing"/>
</dbReference>
<reference evidence="5" key="1">
    <citation type="submission" date="2012-11" db="EMBL/GenBank/DDBJ databases">
        <title>Dependencies among metagenomic species, viruses, plasmids and units of genetic variation.</title>
        <authorList>
            <person name="Nielsen H.B."/>
            <person name="Almeida M."/>
            <person name="Juncker A.S."/>
            <person name="Rasmussen S."/>
            <person name="Li J."/>
            <person name="Sunagawa S."/>
            <person name="Plichta D."/>
            <person name="Gautier L."/>
            <person name="Le Chatelier E."/>
            <person name="Peletier E."/>
            <person name="Bonde I."/>
            <person name="Nielsen T."/>
            <person name="Manichanh C."/>
            <person name="Arumugam M."/>
            <person name="Batto J."/>
            <person name="Santos M.B.Q.D."/>
            <person name="Blom N."/>
            <person name="Borruel N."/>
            <person name="Burgdorf K.S."/>
            <person name="Boumezbeur F."/>
            <person name="Casellas F."/>
            <person name="Dore J."/>
            <person name="Guarner F."/>
            <person name="Hansen T."/>
            <person name="Hildebrand F."/>
            <person name="Kaas R.S."/>
            <person name="Kennedy S."/>
            <person name="Kristiansen K."/>
            <person name="Kultima J.R."/>
            <person name="Leonard P."/>
            <person name="Levenez F."/>
            <person name="Lund O."/>
            <person name="Moumen B."/>
            <person name="Le Paslier D."/>
            <person name="Pons N."/>
            <person name="Pedersen O."/>
            <person name="Prifti E."/>
            <person name="Qin J."/>
            <person name="Raes J."/>
            <person name="Tap J."/>
            <person name="Tims S."/>
            <person name="Ussery D.W."/>
            <person name="Yamada T."/>
            <person name="MetaHit consortium"/>
            <person name="Renault P."/>
            <person name="Sicheritz-Ponten T."/>
            <person name="Bork P."/>
            <person name="Wang J."/>
            <person name="Brunak S."/>
            <person name="Ehrlich S.D."/>
        </authorList>
    </citation>
    <scope>NUCLEOTIDE SEQUENCE [LARGE SCALE GENOMIC DNA]</scope>
</reference>
<dbReference type="InterPro" id="IPR036597">
    <property type="entry name" value="Fido-like_dom_sf"/>
</dbReference>